<evidence type="ECO:0000256" key="11">
    <source>
        <dbReference type="ARBA" id="ARBA00025638"/>
    </source>
</evidence>
<feature type="transmembrane region" description="Helical" evidence="12">
    <location>
        <begin position="46"/>
        <end position="69"/>
    </location>
</feature>
<evidence type="ECO:0000256" key="10">
    <source>
        <dbReference type="ARBA" id="ARBA00023136"/>
    </source>
</evidence>
<dbReference type="InterPro" id="IPR004692">
    <property type="entry name" value="SecG"/>
</dbReference>
<dbReference type="GO" id="GO:0009306">
    <property type="term" value="P:protein secretion"/>
    <property type="evidence" value="ECO:0007669"/>
    <property type="project" value="InterPro"/>
</dbReference>
<reference evidence="13" key="1">
    <citation type="journal article" date="2016" name="BMC Biol.">
        <title>Parallel evolution of highly conserved plastid genome architecture in red seaweeds and seed plants.</title>
        <authorList>
            <person name="Lee J."/>
            <person name="Cho C.H."/>
            <person name="Park S.I."/>
            <person name="Choi J.W."/>
            <person name="Song H.S."/>
            <person name="West J.A."/>
            <person name="Bhattacharya D."/>
            <person name="Yoon H.S."/>
        </authorList>
    </citation>
    <scope>NUCLEOTIDE SEQUENCE</scope>
</reference>
<keyword evidence="9" id="KW-0811">Translocation</keyword>
<evidence type="ECO:0000256" key="3">
    <source>
        <dbReference type="ARBA" id="ARBA00013657"/>
    </source>
</evidence>
<dbReference type="AlphaFoldDB" id="A0A1C9C9N8"/>
<geneLocation type="plastid" evidence="13"/>
<evidence type="ECO:0000256" key="4">
    <source>
        <dbReference type="ARBA" id="ARBA00015435"/>
    </source>
</evidence>
<organism evidence="13">
    <name type="scientific">Sebdenia flabellata</name>
    <dbReference type="NCBI Taxonomy" id="42024"/>
    <lineage>
        <taxon>Eukaryota</taxon>
        <taxon>Rhodophyta</taxon>
        <taxon>Florideophyceae</taxon>
        <taxon>Rhodymeniophycidae</taxon>
        <taxon>Sebdeniales</taxon>
        <taxon>Sebdeniaceae</taxon>
        <taxon>Sebdenia</taxon>
    </lineage>
</organism>
<dbReference type="GO" id="GO:0015450">
    <property type="term" value="F:protein-transporting ATPase activity"/>
    <property type="evidence" value="ECO:0007669"/>
    <property type="project" value="InterPro"/>
</dbReference>
<proteinExistence type="inferred from homology"/>
<keyword evidence="5" id="KW-0813">Transport</keyword>
<accession>A0A1C9C9N8</accession>
<evidence type="ECO:0000313" key="13">
    <source>
        <dbReference type="EMBL" id="AOM65103.1"/>
    </source>
</evidence>
<keyword evidence="7" id="KW-0653">Protein transport</keyword>
<evidence type="ECO:0000256" key="2">
    <source>
        <dbReference type="ARBA" id="ARBA00008445"/>
    </source>
</evidence>
<dbReference type="RefSeq" id="YP_009296168.1">
    <property type="nucleotide sequence ID" value="NC_031170.1"/>
</dbReference>
<dbReference type="GO" id="GO:0016020">
    <property type="term" value="C:membrane"/>
    <property type="evidence" value="ECO:0007669"/>
    <property type="project" value="UniProtKB-SubCell"/>
</dbReference>
<comment type="function">
    <text evidence="11">Involved in protein export. Participates in an early event of protein translocation across the chloroplast thylakoid membrane.</text>
</comment>
<keyword evidence="13" id="KW-0934">Plastid</keyword>
<keyword evidence="6 12" id="KW-0812">Transmembrane</keyword>
<evidence type="ECO:0000256" key="6">
    <source>
        <dbReference type="ARBA" id="ARBA00022692"/>
    </source>
</evidence>
<sequence>MKIIWYFTSCLTILLILFNSPKVINMSSFSNSQQMLNITRGTQRKLQIITTITILVFFVLTVFFALYSYQ</sequence>
<evidence type="ECO:0000256" key="9">
    <source>
        <dbReference type="ARBA" id="ARBA00023010"/>
    </source>
</evidence>
<dbReference type="GeneID" id="29072474"/>
<name>A0A1C9C9N8_9FLOR</name>
<dbReference type="Pfam" id="PF03840">
    <property type="entry name" value="SecG"/>
    <property type="match status" value="1"/>
</dbReference>
<keyword evidence="8 12" id="KW-1133">Transmembrane helix</keyword>
<evidence type="ECO:0000256" key="5">
    <source>
        <dbReference type="ARBA" id="ARBA00022448"/>
    </source>
</evidence>
<evidence type="ECO:0000256" key="1">
    <source>
        <dbReference type="ARBA" id="ARBA00004141"/>
    </source>
</evidence>
<feature type="transmembrane region" description="Helical" evidence="12">
    <location>
        <begin position="6"/>
        <end position="25"/>
    </location>
</feature>
<dbReference type="NCBIfam" id="TIGR00810">
    <property type="entry name" value="secG"/>
    <property type="match status" value="1"/>
</dbReference>
<gene>
    <name evidence="13" type="primary">secG</name>
    <name evidence="13" type="ORF">Sebd_016</name>
</gene>
<comment type="similarity">
    <text evidence="2">Belongs to the SecG family.</text>
</comment>
<protein>
    <recommendedName>
        <fullName evidence="4">Probable protein-export membrane protein SecG</fullName>
    </recommendedName>
    <alternativeName>
        <fullName evidence="3">Probable protein-export membrane protein secG</fullName>
    </alternativeName>
</protein>
<keyword evidence="10 12" id="KW-0472">Membrane</keyword>
<evidence type="ECO:0000256" key="7">
    <source>
        <dbReference type="ARBA" id="ARBA00022927"/>
    </source>
</evidence>
<evidence type="ECO:0000256" key="12">
    <source>
        <dbReference type="SAM" id="Phobius"/>
    </source>
</evidence>
<comment type="subcellular location">
    <subcellularLocation>
        <location evidence="1">Membrane</location>
        <topology evidence="1">Multi-pass membrane protein</topology>
    </subcellularLocation>
</comment>
<dbReference type="EMBL" id="KX284713">
    <property type="protein sequence ID" value="AOM65103.1"/>
    <property type="molecule type" value="Genomic_DNA"/>
</dbReference>
<evidence type="ECO:0000256" key="8">
    <source>
        <dbReference type="ARBA" id="ARBA00022989"/>
    </source>
</evidence>